<evidence type="ECO:0000256" key="1">
    <source>
        <dbReference type="SAM" id="MobiDB-lite"/>
    </source>
</evidence>
<protein>
    <recommendedName>
        <fullName evidence="4">Dockerin domain-containing protein</fullName>
    </recommendedName>
</protein>
<name>A0A1F7GER3_9BACT</name>
<dbReference type="AlphaFoldDB" id="A0A1F7GER3"/>
<accession>A0A1F7GER3</accession>
<evidence type="ECO:0000313" key="2">
    <source>
        <dbReference type="EMBL" id="OGK17408.1"/>
    </source>
</evidence>
<evidence type="ECO:0000313" key="3">
    <source>
        <dbReference type="Proteomes" id="UP000176850"/>
    </source>
</evidence>
<dbReference type="EMBL" id="MFZH01000047">
    <property type="protein sequence ID" value="OGK17408.1"/>
    <property type="molecule type" value="Genomic_DNA"/>
</dbReference>
<evidence type="ECO:0008006" key="4">
    <source>
        <dbReference type="Google" id="ProtNLM"/>
    </source>
</evidence>
<sequence length="193" mass="19594">METRGKMLLTLATIAVLSGFSAIGFFAVQNNANLRSNAQTAPSTTGTGPSGPSTTKGGGTTPGSTDGIACTIDQDCIDYLTKSGKCPAGSTCPPPGIIFSCISGFCIAAPTNPGTPITPGISQIPTKSCPTQRSGDFDCSGVNDCADLKLFIAELSGASSSKNSDINTDGKVSLIDFELVRPTNVSIWGSCSL</sequence>
<organism evidence="2 3">
    <name type="scientific">Candidatus Roizmanbacteria bacterium RIFCSPHIGHO2_01_FULL_39_24</name>
    <dbReference type="NCBI Taxonomy" id="1802032"/>
    <lineage>
        <taxon>Bacteria</taxon>
        <taxon>Candidatus Roizmaniibacteriota</taxon>
    </lineage>
</organism>
<proteinExistence type="predicted"/>
<feature type="region of interest" description="Disordered" evidence="1">
    <location>
        <begin position="37"/>
        <end position="64"/>
    </location>
</feature>
<feature type="compositionally biased region" description="Low complexity" evidence="1">
    <location>
        <begin position="42"/>
        <end position="55"/>
    </location>
</feature>
<dbReference type="Proteomes" id="UP000176850">
    <property type="component" value="Unassembled WGS sequence"/>
</dbReference>
<comment type="caution">
    <text evidence="2">The sequence shown here is derived from an EMBL/GenBank/DDBJ whole genome shotgun (WGS) entry which is preliminary data.</text>
</comment>
<reference evidence="2 3" key="1">
    <citation type="journal article" date="2016" name="Nat. Commun.">
        <title>Thousands of microbial genomes shed light on interconnected biogeochemical processes in an aquifer system.</title>
        <authorList>
            <person name="Anantharaman K."/>
            <person name="Brown C.T."/>
            <person name="Hug L.A."/>
            <person name="Sharon I."/>
            <person name="Castelle C.J."/>
            <person name="Probst A.J."/>
            <person name="Thomas B.C."/>
            <person name="Singh A."/>
            <person name="Wilkins M.J."/>
            <person name="Karaoz U."/>
            <person name="Brodie E.L."/>
            <person name="Williams K.H."/>
            <person name="Hubbard S.S."/>
            <person name="Banfield J.F."/>
        </authorList>
    </citation>
    <scope>NUCLEOTIDE SEQUENCE [LARGE SCALE GENOMIC DNA]</scope>
</reference>
<gene>
    <name evidence="2" type="ORF">A2799_01705</name>
</gene>